<protein>
    <submittedName>
        <fullName evidence="3">Helix-turn-helix transcriptional regulator</fullName>
    </submittedName>
</protein>
<reference evidence="3 4" key="1">
    <citation type="journal article" date="2019" name="Int. J. Syst. Evol. Microbiol.">
        <title>The Global Catalogue of Microorganisms (GCM) 10K type strain sequencing project: providing services to taxonomists for standard genome sequencing and annotation.</title>
        <authorList>
            <consortium name="The Broad Institute Genomics Platform"/>
            <consortium name="The Broad Institute Genome Sequencing Center for Infectious Disease"/>
            <person name="Wu L."/>
            <person name="Ma J."/>
        </authorList>
    </citation>
    <scope>NUCLEOTIDE SEQUENCE [LARGE SCALE GENOMIC DNA]</scope>
    <source>
        <strain evidence="3 4">JCM 6833</strain>
    </source>
</reference>
<feature type="domain" description="HTH cro/C1-type" evidence="2">
    <location>
        <begin position="50"/>
        <end position="105"/>
    </location>
</feature>
<evidence type="ECO:0000256" key="1">
    <source>
        <dbReference type="SAM" id="MobiDB-lite"/>
    </source>
</evidence>
<feature type="compositionally biased region" description="Gly residues" evidence="1">
    <location>
        <begin position="1"/>
        <end position="12"/>
    </location>
</feature>
<feature type="region of interest" description="Disordered" evidence="1">
    <location>
        <begin position="1"/>
        <end position="29"/>
    </location>
</feature>
<dbReference type="InterPro" id="IPR010982">
    <property type="entry name" value="Lambda_DNA-bd_dom_sf"/>
</dbReference>
<name>A0ABN3QFY0_9ACTN</name>
<dbReference type="InterPro" id="IPR001387">
    <property type="entry name" value="Cro/C1-type_HTH"/>
</dbReference>
<dbReference type="EMBL" id="BAAATD010000012">
    <property type="protein sequence ID" value="GAA2624902.1"/>
    <property type="molecule type" value="Genomic_DNA"/>
</dbReference>
<accession>A0ABN3QFY0</accession>
<comment type="caution">
    <text evidence="3">The sequence shown here is derived from an EMBL/GenBank/DDBJ whole genome shotgun (WGS) entry which is preliminary data.</text>
</comment>
<dbReference type="SMART" id="SM00530">
    <property type="entry name" value="HTH_XRE"/>
    <property type="match status" value="1"/>
</dbReference>
<dbReference type="Gene3D" id="1.10.260.40">
    <property type="entry name" value="lambda repressor-like DNA-binding domains"/>
    <property type="match status" value="1"/>
</dbReference>
<dbReference type="SUPFAM" id="SSF47413">
    <property type="entry name" value="lambda repressor-like DNA-binding domains"/>
    <property type="match status" value="1"/>
</dbReference>
<proteinExistence type="predicted"/>
<organism evidence="3 4">
    <name type="scientific">Actinomadura fulvescens</name>
    <dbReference type="NCBI Taxonomy" id="46160"/>
    <lineage>
        <taxon>Bacteria</taxon>
        <taxon>Bacillati</taxon>
        <taxon>Actinomycetota</taxon>
        <taxon>Actinomycetes</taxon>
        <taxon>Streptosporangiales</taxon>
        <taxon>Thermomonosporaceae</taxon>
        <taxon>Actinomadura</taxon>
    </lineage>
</organism>
<dbReference type="Pfam" id="PF19054">
    <property type="entry name" value="DUF5753"/>
    <property type="match status" value="1"/>
</dbReference>
<sequence>MQAEGMGVGGDHGSPYDAHGANPSHGLDGGVCEVPDEGPVLARVLLGLRLRELRRVRRMTAGQAADGISVSAEAINWLESGCAPVSLHEVIDLCELYGVADLTERTTLLSLAREANVAGWWDRYKGVVPAWHLPYLGFEHAARVIRAVGVQSVHDLLQTREYARAQLEQAYPLLTDSEIELRVELRMARQHLLHRDAPPHLWVLAEESSLRRPAGSRATMFRQLEHLIDLCDLPRVTVQIIPFGRSVPAVNRGAFTLLSLRGFSVPGSLPDLVYLQQLTTGLYLDSHPEVERYRHAHHALATSAAVPASQTQSRLLRISREL</sequence>
<keyword evidence="4" id="KW-1185">Reference proteome</keyword>
<evidence type="ECO:0000313" key="4">
    <source>
        <dbReference type="Proteomes" id="UP001501509"/>
    </source>
</evidence>
<dbReference type="Proteomes" id="UP001501509">
    <property type="component" value="Unassembled WGS sequence"/>
</dbReference>
<gene>
    <name evidence="3" type="ORF">GCM10010411_71820</name>
</gene>
<evidence type="ECO:0000313" key="3">
    <source>
        <dbReference type="EMBL" id="GAA2624902.1"/>
    </source>
</evidence>
<dbReference type="InterPro" id="IPR043917">
    <property type="entry name" value="DUF5753"/>
</dbReference>
<dbReference type="Pfam" id="PF13560">
    <property type="entry name" value="HTH_31"/>
    <property type="match status" value="1"/>
</dbReference>
<evidence type="ECO:0000259" key="2">
    <source>
        <dbReference type="PROSITE" id="PS50943"/>
    </source>
</evidence>
<dbReference type="PROSITE" id="PS50943">
    <property type="entry name" value="HTH_CROC1"/>
    <property type="match status" value="1"/>
</dbReference>